<evidence type="ECO:0000313" key="2">
    <source>
        <dbReference type="Proteomes" id="UP000823046"/>
    </source>
</evidence>
<reference evidence="1 2" key="1">
    <citation type="journal article" date="2020" name="bioRxiv">
        <title>Metabolic contributions of an alphaproteobacterial endosymbiont in the apicomplexan Cardiosporidium cionae.</title>
        <authorList>
            <person name="Hunter E.S."/>
            <person name="Paight C.J."/>
            <person name="Lane C.E."/>
        </authorList>
    </citation>
    <scope>NUCLEOTIDE SEQUENCE [LARGE SCALE GENOMIC DNA]</scope>
    <source>
        <strain evidence="1">ESH_2018</strain>
    </source>
</reference>
<keyword evidence="2" id="KW-1185">Reference proteome</keyword>
<comment type="caution">
    <text evidence="1">The sequence shown here is derived from an EMBL/GenBank/DDBJ whole genome shotgun (WGS) entry which is preliminary data.</text>
</comment>
<dbReference type="EMBL" id="JADAQX010000029">
    <property type="protein sequence ID" value="KAF8822712.1"/>
    <property type="molecule type" value="Genomic_DNA"/>
</dbReference>
<dbReference type="Proteomes" id="UP000823046">
    <property type="component" value="Unassembled WGS sequence"/>
</dbReference>
<proteinExistence type="predicted"/>
<evidence type="ECO:0000313" key="1">
    <source>
        <dbReference type="EMBL" id="KAF8822712.1"/>
    </source>
</evidence>
<organism evidence="1 2">
    <name type="scientific">Cardiosporidium cionae</name>
    <dbReference type="NCBI Taxonomy" id="476202"/>
    <lineage>
        <taxon>Eukaryota</taxon>
        <taxon>Sar</taxon>
        <taxon>Alveolata</taxon>
        <taxon>Apicomplexa</taxon>
        <taxon>Aconoidasida</taxon>
        <taxon>Nephromycida</taxon>
        <taxon>Cardiosporidium</taxon>
    </lineage>
</organism>
<accession>A0ABQ7JFB4</accession>
<protein>
    <submittedName>
        <fullName evidence="1">Uncharacterized protein</fullName>
    </submittedName>
</protein>
<sequence>MKKKTLRLLNQFVISLYEDLELLLIYNEQQQLKKISLLCQQALVDETKLSSYAESMKSLFDSDFFAYLSHAIQHINPDTTPSNWLLILTIIKRGILSIFQDEVWEDGLWITTLVTQRQPEVRETLLKMMIANLPKADWKQFKAVARAMIAGLKRRPQQFARLSYPWIFDALNQLGSDLERSLPDWLIEGLLSEEDRFVMNKTAAVRSVLWRQEEMEKIFNVTQETEKDTQILLTLLENEKSKITVMQKHESSSLTKKE</sequence>
<gene>
    <name evidence="1" type="ORF">IE077_002948</name>
</gene>
<name>A0ABQ7JFB4_9APIC</name>